<dbReference type="AlphaFoldDB" id="A0A078BFD9"/>
<dbReference type="OrthoDB" id="10574628at2759"/>
<dbReference type="Proteomes" id="UP000039865">
    <property type="component" value="Unassembled WGS sequence"/>
</dbReference>
<dbReference type="InParanoid" id="A0A078BFD9"/>
<dbReference type="EMBL" id="CCKQ01019834">
    <property type="protein sequence ID" value="CDW91867.1"/>
    <property type="molecule type" value="Genomic_DNA"/>
</dbReference>
<evidence type="ECO:0000313" key="3">
    <source>
        <dbReference type="Proteomes" id="UP000039865"/>
    </source>
</evidence>
<protein>
    <submittedName>
        <fullName evidence="2">Uncharacterized protein</fullName>
    </submittedName>
</protein>
<gene>
    <name evidence="2" type="primary">Contig10403.g11091</name>
    <name evidence="2" type="ORF">STYLEM_21028</name>
</gene>
<organism evidence="2 3">
    <name type="scientific">Stylonychia lemnae</name>
    <name type="common">Ciliate</name>
    <dbReference type="NCBI Taxonomy" id="5949"/>
    <lineage>
        <taxon>Eukaryota</taxon>
        <taxon>Sar</taxon>
        <taxon>Alveolata</taxon>
        <taxon>Ciliophora</taxon>
        <taxon>Intramacronucleata</taxon>
        <taxon>Spirotrichea</taxon>
        <taxon>Stichotrichia</taxon>
        <taxon>Sporadotrichida</taxon>
        <taxon>Oxytrichidae</taxon>
        <taxon>Stylonychinae</taxon>
        <taxon>Stylonychia</taxon>
    </lineage>
</organism>
<keyword evidence="1" id="KW-0732">Signal</keyword>
<evidence type="ECO:0000313" key="2">
    <source>
        <dbReference type="EMBL" id="CDW91867.1"/>
    </source>
</evidence>
<reference evidence="2 3" key="1">
    <citation type="submission" date="2014-06" db="EMBL/GenBank/DDBJ databases">
        <authorList>
            <person name="Swart Estienne"/>
        </authorList>
    </citation>
    <scope>NUCLEOTIDE SEQUENCE [LARGE SCALE GENOMIC DNA]</scope>
    <source>
        <strain evidence="2 3">130c</strain>
    </source>
</reference>
<sequence length="434" mass="51700">MRSILIQMIIILLAAGQYQCIDDSLQFDKLSREYLLALYKNQYLEEFGNKTIMLANCKDNPIYDDPICETIEQNINQLLEVEDKNDQSSRVLKDVIVNKYLYFKLDCTEELYRDLCKSYDLYNGRKQNLRFIVKDQINKPKVYTYTSHAEDREALKLKLIKMASNESVQIYNGPYRDLESHEIVKKYKRSIIVLESKNSVVRKVFYQYAEKYKEKYYAFEVTQITHLDRENQVYAIQPDGYIQEFQVPVNKNYEAITEIEIQNIFRINALPRAIVLRSQVINNPQFLNAYGYKTIFVGLIDSLSDDFPAEFGYKFRDWSNQHTGNKHIAFAILDWSFVDRMNPFIFQQYGFKQKDTNTVFAISNAFDGNYFKQYEKYNGTNFDQISERFLQGVLNGEENLRSSSWKHQYLNILDLDYWKEWTIYRFFKHAVLKY</sequence>
<keyword evidence="3" id="KW-1185">Reference proteome</keyword>
<proteinExistence type="predicted"/>
<name>A0A078BFD9_STYLE</name>
<accession>A0A078BFD9</accession>
<evidence type="ECO:0000256" key="1">
    <source>
        <dbReference type="SAM" id="SignalP"/>
    </source>
</evidence>
<feature type="chain" id="PRO_5001729998" evidence="1">
    <location>
        <begin position="21"/>
        <end position="434"/>
    </location>
</feature>
<feature type="signal peptide" evidence="1">
    <location>
        <begin position="1"/>
        <end position="20"/>
    </location>
</feature>